<keyword evidence="2" id="KW-1185">Reference proteome</keyword>
<proteinExistence type="predicted"/>
<accession>A0A016VB79</accession>
<evidence type="ECO:0000313" key="2">
    <source>
        <dbReference type="Proteomes" id="UP000024635"/>
    </source>
</evidence>
<name>A0A016VB79_9BILA</name>
<gene>
    <name evidence="1" type="primary">Acey_s0014.g2248</name>
    <name evidence="1" type="ORF">Y032_0014g2248</name>
</gene>
<comment type="caution">
    <text evidence="1">The sequence shown here is derived from an EMBL/GenBank/DDBJ whole genome shotgun (WGS) entry which is preliminary data.</text>
</comment>
<reference evidence="2" key="1">
    <citation type="journal article" date="2015" name="Nat. Genet.">
        <title>The genome and transcriptome of the zoonotic hookworm Ancylostoma ceylanicum identify infection-specific gene families.</title>
        <authorList>
            <person name="Schwarz E.M."/>
            <person name="Hu Y."/>
            <person name="Antoshechkin I."/>
            <person name="Miller M.M."/>
            <person name="Sternberg P.W."/>
            <person name="Aroian R.V."/>
        </authorList>
    </citation>
    <scope>NUCLEOTIDE SEQUENCE</scope>
    <source>
        <strain evidence="2">HY135</strain>
    </source>
</reference>
<dbReference type="AlphaFoldDB" id="A0A016VB79"/>
<organism evidence="1 2">
    <name type="scientific">Ancylostoma ceylanicum</name>
    <dbReference type="NCBI Taxonomy" id="53326"/>
    <lineage>
        <taxon>Eukaryota</taxon>
        <taxon>Metazoa</taxon>
        <taxon>Ecdysozoa</taxon>
        <taxon>Nematoda</taxon>
        <taxon>Chromadorea</taxon>
        <taxon>Rhabditida</taxon>
        <taxon>Rhabditina</taxon>
        <taxon>Rhabditomorpha</taxon>
        <taxon>Strongyloidea</taxon>
        <taxon>Ancylostomatidae</taxon>
        <taxon>Ancylostomatinae</taxon>
        <taxon>Ancylostoma</taxon>
    </lineage>
</organism>
<sequence length="78" mass="8852">MRVSCVSDAAGPIFHHISIHMHARQTHSPKRLFRDGALPETHPESYGLLCCCITRFISCFALNKREMVEIRPAQAFLT</sequence>
<evidence type="ECO:0000313" key="1">
    <source>
        <dbReference type="EMBL" id="EYC23973.1"/>
    </source>
</evidence>
<dbReference type="Proteomes" id="UP000024635">
    <property type="component" value="Unassembled WGS sequence"/>
</dbReference>
<dbReference type="EMBL" id="JARK01001350">
    <property type="protein sequence ID" value="EYC23973.1"/>
    <property type="molecule type" value="Genomic_DNA"/>
</dbReference>
<protein>
    <submittedName>
        <fullName evidence="1">Uncharacterized protein</fullName>
    </submittedName>
</protein>